<sequence>MLSRHEKHPAPSVIEWGKAAAPRGTRFEGRGSNDLISLCGLQWRRSQSSRCCFQIRPASVTDARGAGGWRWRRWDRKLRVAPVTPEDQDCSGPLTGLVVEEDIEGSPIARWSPDTHHHVGLCSPAAEG</sequence>
<organism evidence="1 2">
    <name type="scientific">Pleuronectes platessa</name>
    <name type="common">European plaice</name>
    <dbReference type="NCBI Taxonomy" id="8262"/>
    <lineage>
        <taxon>Eukaryota</taxon>
        <taxon>Metazoa</taxon>
        <taxon>Chordata</taxon>
        <taxon>Craniata</taxon>
        <taxon>Vertebrata</taxon>
        <taxon>Euteleostomi</taxon>
        <taxon>Actinopterygii</taxon>
        <taxon>Neopterygii</taxon>
        <taxon>Teleostei</taxon>
        <taxon>Neoteleostei</taxon>
        <taxon>Acanthomorphata</taxon>
        <taxon>Carangaria</taxon>
        <taxon>Pleuronectiformes</taxon>
        <taxon>Pleuronectoidei</taxon>
        <taxon>Pleuronectidae</taxon>
        <taxon>Pleuronectes</taxon>
    </lineage>
</organism>
<name>A0A9N7UHM2_PLEPL</name>
<dbReference type="Proteomes" id="UP001153269">
    <property type="component" value="Unassembled WGS sequence"/>
</dbReference>
<accession>A0A9N7UHM2</accession>
<dbReference type="EMBL" id="CADEAL010001247">
    <property type="protein sequence ID" value="CAB1430587.1"/>
    <property type="molecule type" value="Genomic_DNA"/>
</dbReference>
<evidence type="ECO:0000313" key="2">
    <source>
        <dbReference type="Proteomes" id="UP001153269"/>
    </source>
</evidence>
<dbReference type="AlphaFoldDB" id="A0A9N7UHM2"/>
<proteinExistence type="predicted"/>
<keyword evidence="2" id="KW-1185">Reference proteome</keyword>
<gene>
    <name evidence="1" type="ORF">PLEPLA_LOCUS18569</name>
</gene>
<protein>
    <submittedName>
        <fullName evidence="1">Uncharacterized protein</fullName>
    </submittedName>
</protein>
<evidence type="ECO:0000313" key="1">
    <source>
        <dbReference type="EMBL" id="CAB1430587.1"/>
    </source>
</evidence>
<comment type="caution">
    <text evidence="1">The sequence shown here is derived from an EMBL/GenBank/DDBJ whole genome shotgun (WGS) entry which is preliminary data.</text>
</comment>
<reference evidence="1" key="1">
    <citation type="submission" date="2020-03" db="EMBL/GenBank/DDBJ databases">
        <authorList>
            <person name="Weist P."/>
        </authorList>
    </citation>
    <scope>NUCLEOTIDE SEQUENCE</scope>
</reference>